<dbReference type="Gene3D" id="1.10.10.10">
    <property type="entry name" value="Winged helix-like DNA-binding domain superfamily/Winged helix DNA-binding domain"/>
    <property type="match status" value="1"/>
</dbReference>
<keyword evidence="7" id="KW-1185">Reference proteome</keyword>
<dbReference type="PROSITE" id="PS50043">
    <property type="entry name" value="HTH_LUXR_2"/>
    <property type="match status" value="1"/>
</dbReference>
<gene>
    <name evidence="6" type="ORF">ACFP3R_01115</name>
</gene>
<evidence type="ECO:0000256" key="2">
    <source>
        <dbReference type="ARBA" id="ARBA00023125"/>
    </source>
</evidence>
<dbReference type="Proteomes" id="UP001596220">
    <property type="component" value="Unassembled WGS sequence"/>
</dbReference>
<dbReference type="PANTHER" id="PTHR44688">
    <property type="entry name" value="DNA-BINDING TRANSCRIPTIONAL ACTIVATOR DEVR_DOSR"/>
    <property type="match status" value="1"/>
</dbReference>
<accession>A0ABW1NX15</accession>
<dbReference type="PANTHER" id="PTHR44688:SF16">
    <property type="entry name" value="DNA-BINDING TRANSCRIPTIONAL ACTIVATOR DEVR_DOSR"/>
    <property type="match status" value="1"/>
</dbReference>
<proteinExistence type="predicted"/>
<dbReference type="PRINTS" id="PR00038">
    <property type="entry name" value="HTHLUXR"/>
</dbReference>
<evidence type="ECO:0000256" key="3">
    <source>
        <dbReference type="ARBA" id="ARBA00023163"/>
    </source>
</evidence>
<evidence type="ECO:0000256" key="4">
    <source>
        <dbReference type="SAM" id="MobiDB-lite"/>
    </source>
</evidence>
<reference evidence="7" key="1">
    <citation type="journal article" date="2019" name="Int. J. Syst. Evol. Microbiol.">
        <title>The Global Catalogue of Microorganisms (GCM) 10K type strain sequencing project: providing services to taxonomists for standard genome sequencing and annotation.</title>
        <authorList>
            <consortium name="The Broad Institute Genomics Platform"/>
            <consortium name="The Broad Institute Genome Sequencing Center for Infectious Disease"/>
            <person name="Wu L."/>
            <person name="Ma J."/>
        </authorList>
    </citation>
    <scope>NUCLEOTIDE SEQUENCE [LARGE SCALE GENOMIC DNA]</scope>
    <source>
        <strain evidence="7">CGMCC 4.7246</strain>
    </source>
</reference>
<feature type="region of interest" description="Disordered" evidence="4">
    <location>
        <begin position="28"/>
        <end position="52"/>
    </location>
</feature>
<dbReference type="SUPFAM" id="SSF46894">
    <property type="entry name" value="C-terminal effector domain of the bipartite response regulators"/>
    <property type="match status" value="1"/>
</dbReference>
<dbReference type="InterPro" id="IPR016032">
    <property type="entry name" value="Sig_transdc_resp-reg_C-effctor"/>
</dbReference>
<dbReference type="PROSITE" id="PS00622">
    <property type="entry name" value="HTH_LUXR_1"/>
    <property type="match status" value="1"/>
</dbReference>
<dbReference type="Pfam" id="PF00196">
    <property type="entry name" value="GerE"/>
    <property type="match status" value="1"/>
</dbReference>
<evidence type="ECO:0000313" key="6">
    <source>
        <dbReference type="EMBL" id="MFC6087865.1"/>
    </source>
</evidence>
<keyword evidence="3" id="KW-0804">Transcription</keyword>
<dbReference type="SMART" id="SM00421">
    <property type="entry name" value="HTH_LUXR"/>
    <property type="match status" value="1"/>
</dbReference>
<dbReference type="EMBL" id="JBHSQO010000001">
    <property type="protein sequence ID" value="MFC6087865.1"/>
    <property type="molecule type" value="Genomic_DNA"/>
</dbReference>
<feature type="domain" description="HTH luxR-type" evidence="5">
    <location>
        <begin position="44"/>
        <end position="109"/>
    </location>
</feature>
<protein>
    <submittedName>
        <fullName evidence="6">Response regulator transcription factor</fullName>
    </submittedName>
</protein>
<dbReference type="RefSeq" id="WP_380631842.1">
    <property type="nucleotide sequence ID" value="NZ_JBHSQO010000001.1"/>
</dbReference>
<organism evidence="6 7">
    <name type="scientific">Saccharothrix lopnurensis</name>
    <dbReference type="NCBI Taxonomy" id="1670621"/>
    <lineage>
        <taxon>Bacteria</taxon>
        <taxon>Bacillati</taxon>
        <taxon>Actinomycetota</taxon>
        <taxon>Actinomycetes</taxon>
        <taxon>Pseudonocardiales</taxon>
        <taxon>Pseudonocardiaceae</taxon>
        <taxon>Saccharothrix</taxon>
    </lineage>
</organism>
<dbReference type="InterPro" id="IPR036388">
    <property type="entry name" value="WH-like_DNA-bd_sf"/>
</dbReference>
<evidence type="ECO:0000259" key="5">
    <source>
        <dbReference type="PROSITE" id="PS50043"/>
    </source>
</evidence>
<name>A0ABW1NX15_9PSEU</name>
<feature type="compositionally biased region" description="Basic and acidic residues" evidence="4">
    <location>
        <begin position="31"/>
        <end position="42"/>
    </location>
</feature>
<evidence type="ECO:0000313" key="7">
    <source>
        <dbReference type="Proteomes" id="UP001596220"/>
    </source>
</evidence>
<dbReference type="InterPro" id="IPR000792">
    <property type="entry name" value="Tscrpt_reg_LuxR_C"/>
</dbReference>
<keyword evidence="1" id="KW-0805">Transcription regulation</keyword>
<sequence>MPPSQDDFHRALSRALELQRLASEAWSQVHHSLDTRPREVRRTPTTPPADLTPRETQVITLMGTGMPNRSIARQLHISERTVKSHLHSIFAKLGVATRGEAVARLNGSPPPGWLCPRCSAAYHGTGIRPG</sequence>
<comment type="caution">
    <text evidence="6">The sequence shown here is derived from an EMBL/GenBank/DDBJ whole genome shotgun (WGS) entry which is preliminary data.</text>
</comment>
<keyword evidence="2" id="KW-0238">DNA-binding</keyword>
<evidence type="ECO:0000256" key="1">
    <source>
        <dbReference type="ARBA" id="ARBA00023015"/>
    </source>
</evidence>
<dbReference type="CDD" id="cd06170">
    <property type="entry name" value="LuxR_C_like"/>
    <property type="match status" value="1"/>
</dbReference>